<dbReference type="EMBL" id="CAADFN010000028">
    <property type="protein sequence ID" value="VFK17031.1"/>
    <property type="molecule type" value="Genomic_DNA"/>
</dbReference>
<feature type="region of interest" description="Disordered" evidence="1">
    <location>
        <begin position="93"/>
        <end position="130"/>
    </location>
</feature>
<evidence type="ECO:0000313" key="2">
    <source>
        <dbReference type="EMBL" id="VFK17031.1"/>
    </source>
</evidence>
<organism evidence="2">
    <name type="scientific">Candidatus Kentrum sp. LFY</name>
    <dbReference type="NCBI Taxonomy" id="2126342"/>
    <lineage>
        <taxon>Bacteria</taxon>
        <taxon>Pseudomonadati</taxon>
        <taxon>Pseudomonadota</taxon>
        <taxon>Gammaproteobacteria</taxon>
        <taxon>Candidatus Kentrum</taxon>
    </lineage>
</organism>
<accession>A0A450WJ23</accession>
<evidence type="ECO:0000256" key="1">
    <source>
        <dbReference type="SAM" id="MobiDB-lite"/>
    </source>
</evidence>
<name>A0A450WJ23_9GAMM</name>
<proteinExistence type="predicted"/>
<protein>
    <submittedName>
        <fullName evidence="2">Uncharacterized protein</fullName>
    </submittedName>
</protein>
<gene>
    <name evidence="2" type="ORF">BECKLFY1418C_GA0070996_102825</name>
</gene>
<dbReference type="AlphaFoldDB" id="A0A450WJ23"/>
<sequence>MQPSRGARLLDGRSPRNTMPSSRRTPRPSPSAIDECVELLCQQGCRSVLGKITALERGEHIPETTSLGEEGRAAVFEELKSIMSVYGNTACGIEKTPTPPGQKGHPVHWKGKAPGASRQHSSKGKASFEPIKRDLASVEAKRLFRKTRRIREDEREINELNK</sequence>
<reference evidence="2" key="1">
    <citation type="submission" date="2019-02" db="EMBL/GenBank/DDBJ databases">
        <authorList>
            <person name="Gruber-Vodicka R. H."/>
            <person name="Seah K. B. B."/>
        </authorList>
    </citation>
    <scope>NUCLEOTIDE SEQUENCE</scope>
    <source>
        <strain evidence="2">BECK_BY7</strain>
    </source>
</reference>
<feature type="region of interest" description="Disordered" evidence="1">
    <location>
        <begin position="1"/>
        <end position="31"/>
    </location>
</feature>